<dbReference type="SUPFAM" id="SSF103088">
    <property type="entry name" value="OmpA-like"/>
    <property type="match status" value="1"/>
</dbReference>
<dbReference type="RefSeq" id="WP_379905330.1">
    <property type="nucleotide sequence ID" value="NZ_JBHRTR010000037.1"/>
</dbReference>
<evidence type="ECO:0000256" key="2">
    <source>
        <dbReference type="SAM" id="Coils"/>
    </source>
</evidence>
<dbReference type="PROSITE" id="PS51123">
    <property type="entry name" value="OMPA_2"/>
    <property type="match status" value="1"/>
</dbReference>
<dbReference type="Gene3D" id="3.30.1330.60">
    <property type="entry name" value="OmpA-like domain"/>
    <property type="match status" value="1"/>
</dbReference>
<evidence type="ECO:0000313" key="5">
    <source>
        <dbReference type="EMBL" id="MFC3230293.1"/>
    </source>
</evidence>
<comment type="caution">
    <text evidence="5">The sequence shown here is derived from an EMBL/GenBank/DDBJ whole genome shotgun (WGS) entry which is preliminary data.</text>
</comment>
<dbReference type="CDD" id="cd07185">
    <property type="entry name" value="OmpA_C-like"/>
    <property type="match status" value="1"/>
</dbReference>
<dbReference type="PANTHER" id="PTHR30329:SF21">
    <property type="entry name" value="LIPOPROTEIN YIAD-RELATED"/>
    <property type="match status" value="1"/>
</dbReference>
<keyword evidence="2" id="KW-0175">Coiled coil</keyword>
<evidence type="ECO:0000313" key="6">
    <source>
        <dbReference type="Proteomes" id="UP001595528"/>
    </source>
</evidence>
<dbReference type="Gene3D" id="1.10.287.1490">
    <property type="match status" value="1"/>
</dbReference>
<reference evidence="6" key="1">
    <citation type="journal article" date="2019" name="Int. J. Syst. Evol. Microbiol.">
        <title>The Global Catalogue of Microorganisms (GCM) 10K type strain sequencing project: providing services to taxonomists for standard genome sequencing and annotation.</title>
        <authorList>
            <consortium name="The Broad Institute Genomics Platform"/>
            <consortium name="The Broad Institute Genome Sequencing Center for Infectious Disease"/>
            <person name="Wu L."/>
            <person name="Ma J."/>
        </authorList>
    </citation>
    <scope>NUCLEOTIDE SEQUENCE [LARGE SCALE GENOMIC DNA]</scope>
    <source>
        <strain evidence="6">KCTC 42964</strain>
    </source>
</reference>
<dbReference type="NCBIfam" id="NF006543">
    <property type="entry name" value="PRK09039.1-2"/>
    <property type="match status" value="1"/>
</dbReference>
<keyword evidence="3" id="KW-1133">Transmembrane helix</keyword>
<dbReference type="InterPro" id="IPR050330">
    <property type="entry name" value="Bact_OuterMem_StrucFunc"/>
</dbReference>
<dbReference type="InterPro" id="IPR006665">
    <property type="entry name" value="OmpA-like"/>
</dbReference>
<evidence type="ECO:0000259" key="4">
    <source>
        <dbReference type="PROSITE" id="PS51123"/>
    </source>
</evidence>
<accession>A0ABV7L7E1</accession>
<feature type="transmembrane region" description="Helical" evidence="3">
    <location>
        <begin position="20"/>
        <end position="42"/>
    </location>
</feature>
<proteinExistence type="predicted"/>
<keyword evidence="3" id="KW-0812">Transmembrane</keyword>
<dbReference type="Proteomes" id="UP001595528">
    <property type="component" value="Unassembled WGS sequence"/>
</dbReference>
<dbReference type="Pfam" id="PF00691">
    <property type="entry name" value="OmpA"/>
    <property type="match status" value="1"/>
</dbReference>
<dbReference type="EMBL" id="JBHRTR010000037">
    <property type="protein sequence ID" value="MFC3230293.1"/>
    <property type="molecule type" value="Genomic_DNA"/>
</dbReference>
<sequence length="529" mass="58932">MSRSRSGRRQIDAWPGFVDVLSTLLLVIVFVLVVYVLAQFFLAQAITGKDKALDRLNREIAEITDLLSLEREENSRLRTSLDEVSRALEEAIGERDRLTADLRGASDTILTLRSQLADAEERASQQAGVIRMLEDSLGSAETLLAQNEQDLAQSRDLIVELRDTIDSLRDERRRLEAESTAQGATLASRDAALARESERLERARASLEQRQAELDAVEARLRTRLSQLARVEAALRAREAELAAEKDRADALQLALARRIAAGAQSEAALEAAREELSEAEIRMTDQEIDIAAAQERTTELEGLLVSERLALEKERKLTDAQRSQLDLLNQQLAVLRQEMARLNLALDAAEAKDRESQAQIADLGRRLNRALAAKVEELSRYRSEFFGRLREALGRRADVQVVGDRFVLQSEILFASGSADIGPEGKRELRTLAETLLDIAKTIPPDLNWILRVDGHTDAVPINNLRYRSNWDLSAARALAVTDYLIEQGVPPARLAAAGFGEYHPLPGTNATSADPRNRRIEFKLTER</sequence>
<keyword evidence="1 3" id="KW-0472">Membrane</keyword>
<organism evidence="5 6">
    <name type="scientific">Marinibaculum pumilum</name>
    <dbReference type="NCBI Taxonomy" id="1766165"/>
    <lineage>
        <taxon>Bacteria</taxon>
        <taxon>Pseudomonadati</taxon>
        <taxon>Pseudomonadota</taxon>
        <taxon>Alphaproteobacteria</taxon>
        <taxon>Rhodospirillales</taxon>
        <taxon>Rhodospirillaceae</taxon>
        <taxon>Marinibaculum</taxon>
    </lineage>
</organism>
<protein>
    <submittedName>
        <fullName evidence="5">Peptidoglycan -binding protein</fullName>
    </submittedName>
</protein>
<dbReference type="InterPro" id="IPR036737">
    <property type="entry name" value="OmpA-like_sf"/>
</dbReference>
<evidence type="ECO:0000256" key="3">
    <source>
        <dbReference type="SAM" id="Phobius"/>
    </source>
</evidence>
<feature type="coiled-coil region" evidence="2">
    <location>
        <begin position="53"/>
        <end position="360"/>
    </location>
</feature>
<feature type="domain" description="OmpA-like" evidence="4">
    <location>
        <begin position="403"/>
        <end position="529"/>
    </location>
</feature>
<evidence type="ECO:0000256" key="1">
    <source>
        <dbReference type="PROSITE-ProRule" id="PRU00473"/>
    </source>
</evidence>
<keyword evidence="6" id="KW-1185">Reference proteome</keyword>
<name>A0ABV7L7E1_9PROT</name>
<dbReference type="PANTHER" id="PTHR30329">
    <property type="entry name" value="STATOR ELEMENT OF FLAGELLAR MOTOR COMPLEX"/>
    <property type="match status" value="1"/>
</dbReference>
<gene>
    <name evidence="5" type="ORF">ACFOGJ_23785</name>
</gene>